<reference evidence="1" key="1">
    <citation type="submission" date="2018-05" db="EMBL/GenBank/DDBJ databases">
        <authorList>
            <person name="Lanie J.A."/>
            <person name="Ng W.-L."/>
            <person name="Kazmierczak K.M."/>
            <person name="Andrzejewski T.M."/>
            <person name="Davidsen T.M."/>
            <person name="Wayne K.J."/>
            <person name="Tettelin H."/>
            <person name="Glass J.I."/>
            <person name="Rusch D."/>
            <person name="Podicherti R."/>
            <person name="Tsui H.-C.T."/>
            <person name="Winkler M.E."/>
        </authorList>
    </citation>
    <scope>NUCLEOTIDE SEQUENCE</scope>
</reference>
<proteinExistence type="predicted"/>
<dbReference type="EMBL" id="UINC01196369">
    <property type="protein sequence ID" value="SVE13348.1"/>
    <property type="molecule type" value="Genomic_DNA"/>
</dbReference>
<accession>A0A383B1T5</accession>
<dbReference type="AlphaFoldDB" id="A0A383B1T5"/>
<organism evidence="1">
    <name type="scientific">marine metagenome</name>
    <dbReference type="NCBI Taxonomy" id="408172"/>
    <lineage>
        <taxon>unclassified sequences</taxon>
        <taxon>metagenomes</taxon>
        <taxon>ecological metagenomes</taxon>
    </lineage>
</organism>
<evidence type="ECO:0000313" key="1">
    <source>
        <dbReference type="EMBL" id="SVE13348.1"/>
    </source>
</evidence>
<protein>
    <submittedName>
        <fullName evidence="1">Uncharacterized protein</fullName>
    </submittedName>
</protein>
<name>A0A383B1T5_9ZZZZ</name>
<feature type="non-terminal residue" evidence="1">
    <location>
        <position position="33"/>
    </location>
</feature>
<gene>
    <name evidence="1" type="ORF">METZ01_LOCUS466202</name>
</gene>
<sequence>MRVLKRSIILIALLNIIWGQQTTLNAETAAQLA</sequence>